<dbReference type="Proteomes" id="UP000188993">
    <property type="component" value="Chromosome"/>
</dbReference>
<dbReference type="GO" id="GO:0043590">
    <property type="term" value="C:bacterial nucleoid"/>
    <property type="evidence" value="ECO:0007669"/>
    <property type="project" value="TreeGrafter"/>
</dbReference>
<dbReference type="PANTHER" id="PTHR13710:SF84">
    <property type="entry name" value="ATP-DEPENDENT DNA HELICASE RECS-RELATED"/>
    <property type="match status" value="1"/>
</dbReference>
<dbReference type="KEGG" id="jda:BW727_100652"/>
<sequence>MEETDLIKNLKEWFNFDRFRAGQKESIETILNGENTLAILPTGTGKSLIYEYCGYVTEGLVLIVSPLLSLMDNQVLQLNQAGEKRAAALNSMLNLEERRLIEKRLDYYKFLFVSPEMLQSKWLVQRLSRLKIALFVVDEAHCISQWGLDFRPDYLYLGKIREELNNPLTLALTATAPQEVIDDILKTLNLDPTDTAVYQSNPNRENIYYDFREIEDNDKDTELLQLINDFPNPGIIYFSSKVKAERICQLLRENTEQAVDTYHADRSIEDRKIIQRQFLNGELDIICATTAFGMGINKKNIRFIIHYHIPNSIEEYLQETGRAGRDGLQSIAVLLYSKSDAVFKFKKMKETQLNDNIITMNDKNESLEPWGLSDSDLAMLQVIKARHLSKEQAKSLINQRLEKRISKFVAMGQLATQNRCKREMMSIYFNQKNDPVQIWCCSFCQSDIQSLVEEMQLISQPKKIQINYEKKWDQVIKELFIL</sequence>
<dbReference type="SUPFAM" id="SSF52540">
    <property type="entry name" value="P-loop containing nucleoside triphosphate hydrolases"/>
    <property type="match status" value="1"/>
</dbReference>
<dbReference type="RefSeq" id="WP_062468466.1">
    <property type="nucleotide sequence ID" value="NZ_BBYN01000008.1"/>
</dbReference>
<dbReference type="GO" id="GO:0009378">
    <property type="term" value="F:four-way junction helicase activity"/>
    <property type="evidence" value="ECO:0007669"/>
    <property type="project" value="TreeGrafter"/>
</dbReference>
<feature type="domain" description="Helicase ATP-binding" evidence="6">
    <location>
        <begin position="27"/>
        <end position="194"/>
    </location>
</feature>
<dbReference type="GO" id="GO:0005737">
    <property type="term" value="C:cytoplasm"/>
    <property type="evidence" value="ECO:0007669"/>
    <property type="project" value="TreeGrafter"/>
</dbReference>
<keyword evidence="9" id="KW-1185">Reference proteome</keyword>
<dbReference type="Gene3D" id="3.40.50.300">
    <property type="entry name" value="P-loop containing nucleotide triphosphate hydrolases"/>
    <property type="match status" value="2"/>
</dbReference>
<dbReference type="STRING" id="708126.BW727_100652"/>
<keyword evidence="2 8" id="KW-0378">Hydrolase</keyword>
<dbReference type="InterPro" id="IPR011545">
    <property type="entry name" value="DEAD/DEAH_box_helicase_dom"/>
</dbReference>
<dbReference type="GO" id="GO:0006310">
    <property type="term" value="P:DNA recombination"/>
    <property type="evidence" value="ECO:0007669"/>
    <property type="project" value="InterPro"/>
</dbReference>
<dbReference type="AlphaFoldDB" id="A0A1S6INB7"/>
<dbReference type="PROSITE" id="PS51192">
    <property type="entry name" value="HELICASE_ATP_BIND_1"/>
    <property type="match status" value="1"/>
</dbReference>
<dbReference type="InterPro" id="IPR004589">
    <property type="entry name" value="DNA_helicase_ATP-dep_RecQ"/>
</dbReference>
<evidence type="ECO:0000256" key="4">
    <source>
        <dbReference type="ARBA" id="ARBA00022840"/>
    </source>
</evidence>
<dbReference type="CDD" id="cd17920">
    <property type="entry name" value="DEXHc_RecQ"/>
    <property type="match status" value="1"/>
</dbReference>
<dbReference type="GO" id="GO:0003677">
    <property type="term" value="F:DNA binding"/>
    <property type="evidence" value="ECO:0007669"/>
    <property type="project" value="UniProtKB-KW"/>
</dbReference>
<dbReference type="Pfam" id="PF00271">
    <property type="entry name" value="Helicase_C"/>
    <property type="match status" value="1"/>
</dbReference>
<dbReference type="Pfam" id="PF00270">
    <property type="entry name" value="DEAD"/>
    <property type="match status" value="1"/>
</dbReference>
<keyword evidence="1" id="KW-0547">Nucleotide-binding</keyword>
<evidence type="ECO:0000259" key="6">
    <source>
        <dbReference type="PROSITE" id="PS51192"/>
    </source>
</evidence>
<dbReference type="InterPro" id="IPR002464">
    <property type="entry name" value="DNA/RNA_helicase_DEAH_CS"/>
</dbReference>
<dbReference type="InterPro" id="IPR001650">
    <property type="entry name" value="Helicase_C-like"/>
</dbReference>
<evidence type="ECO:0000256" key="5">
    <source>
        <dbReference type="ARBA" id="ARBA00023125"/>
    </source>
</evidence>
<protein>
    <submittedName>
        <fullName evidence="8">ATP-dependent DNA helicase RecQ</fullName>
        <ecNumber evidence="8">3.6.4.12</ecNumber>
    </submittedName>
</protein>
<dbReference type="PROSITE" id="PS00690">
    <property type="entry name" value="DEAH_ATP_HELICASE"/>
    <property type="match status" value="1"/>
</dbReference>
<proteinExistence type="predicted"/>
<dbReference type="GO" id="GO:0005524">
    <property type="term" value="F:ATP binding"/>
    <property type="evidence" value="ECO:0007669"/>
    <property type="project" value="UniProtKB-KW"/>
</dbReference>
<evidence type="ECO:0000259" key="7">
    <source>
        <dbReference type="PROSITE" id="PS51194"/>
    </source>
</evidence>
<accession>A0A1S6INB7</accession>
<organism evidence="8 9">
    <name type="scientific">Jeotgalibaca dankookensis</name>
    <dbReference type="NCBI Taxonomy" id="708126"/>
    <lineage>
        <taxon>Bacteria</taxon>
        <taxon>Bacillati</taxon>
        <taxon>Bacillota</taxon>
        <taxon>Bacilli</taxon>
        <taxon>Lactobacillales</taxon>
        <taxon>Carnobacteriaceae</taxon>
        <taxon>Jeotgalibaca</taxon>
    </lineage>
</organism>
<dbReference type="OrthoDB" id="9763310at2"/>
<keyword evidence="3 8" id="KW-0347">Helicase</keyword>
<keyword evidence="4" id="KW-0067">ATP-binding</keyword>
<evidence type="ECO:0000313" key="8">
    <source>
        <dbReference type="EMBL" id="AQS53045.1"/>
    </source>
</evidence>
<reference evidence="8 9" key="1">
    <citation type="journal article" date="2014" name="Int. J. Syst. Evol. Microbiol.">
        <title>Jeotgalibaca dankookensis gen. nov., sp. nov., a member of the family Carnobacteriaceae, isolated from seujeot (Korean traditional food).</title>
        <authorList>
            <person name="Lee D.G."/>
            <person name="Trujillo M.E."/>
            <person name="Kang H."/>
            <person name="Ahn T.Y."/>
        </authorList>
    </citation>
    <scope>NUCLEOTIDE SEQUENCE [LARGE SCALE GENOMIC DNA]</scope>
    <source>
        <strain evidence="8 9">EX-07</strain>
    </source>
</reference>
<evidence type="ECO:0000256" key="3">
    <source>
        <dbReference type="ARBA" id="ARBA00022806"/>
    </source>
</evidence>
<dbReference type="SMART" id="SM00490">
    <property type="entry name" value="HELICc"/>
    <property type="match status" value="1"/>
</dbReference>
<keyword evidence="5" id="KW-0238">DNA-binding</keyword>
<dbReference type="EC" id="3.6.4.12" evidence="8"/>
<dbReference type="PANTHER" id="PTHR13710">
    <property type="entry name" value="DNA HELICASE RECQ FAMILY MEMBER"/>
    <property type="match status" value="1"/>
</dbReference>
<dbReference type="NCBIfam" id="TIGR00614">
    <property type="entry name" value="recQ_fam"/>
    <property type="match status" value="1"/>
</dbReference>
<dbReference type="SMART" id="SM00487">
    <property type="entry name" value="DEXDc"/>
    <property type="match status" value="1"/>
</dbReference>
<dbReference type="GO" id="GO:0030894">
    <property type="term" value="C:replisome"/>
    <property type="evidence" value="ECO:0007669"/>
    <property type="project" value="TreeGrafter"/>
</dbReference>
<dbReference type="GO" id="GO:0043138">
    <property type="term" value="F:3'-5' DNA helicase activity"/>
    <property type="evidence" value="ECO:0007669"/>
    <property type="project" value="TreeGrafter"/>
</dbReference>
<evidence type="ECO:0000256" key="1">
    <source>
        <dbReference type="ARBA" id="ARBA00022741"/>
    </source>
</evidence>
<dbReference type="GO" id="GO:0006281">
    <property type="term" value="P:DNA repair"/>
    <property type="evidence" value="ECO:0007669"/>
    <property type="project" value="TreeGrafter"/>
</dbReference>
<dbReference type="InterPro" id="IPR027417">
    <property type="entry name" value="P-loop_NTPase"/>
</dbReference>
<dbReference type="EMBL" id="CP019728">
    <property type="protein sequence ID" value="AQS53045.1"/>
    <property type="molecule type" value="Genomic_DNA"/>
</dbReference>
<dbReference type="GO" id="GO:0016787">
    <property type="term" value="F:hydrolase activity"/>
    <property type="evidence" value="ECO:0007669"/>
    <property type="project" value="UniProtKB-KW"/>
</dbReference>
<evidence type="ECO:0000256" key="2">
    <source>
        <dbReference type="ARBA" id="ARBA00022801"/>
    </source>
</evidence>
<dbReference type="InterPro" id="IPR014001">
    <property type="entry name" value="Helicase_ATP-bd"/>
</dbReference>
<feature type="domain" description="Helicase C-terminal" evidence="7">
    <location>
        <begin position="222"/>
        <end position="368"/>
    </location>
</feature>
<gene>
    <name evidence="8" type="primary">recQ_1</name>
    <name evidence="8" type="ORF">BW727_100652</name>
</gene>
<name>A0A1S6INB7_9LACT</name>
<dbReference type="PROSITE" id="PS51194">
    <property type="entry name" value="HELICASE_CTER"/>
    <property type="match status" value="1"/>
</dbReference>
<evidence type="ECO:0000313" key="9">
    <source>
        <dbReference type="Proteomes" id="UP000188993"/>
    </source>
</evidence>